<dbReference type="InterPro" id="IPR004013">
    <property type="entry name" value="PHP_dom"/>
</dbReference>
<feature type="domain" description="Polymerase/histidinol phosphatase N-terminal" evidence="1">
    <location>
        <begin position="13"/>
        <end position="80"/>
    </location>
</feature>
<dbReference type="PANTHER" id="PTHR32294">
    <property type="entry name" value="DNA POLYMERASE III SUBUNIT ALPHA"/>
    <property type="match status" value="1"/>
</dbReference>
<evidence type="ECO:0000313" key="2">
    <source>
        <dbReference type="EMBL" id="PHJ39081.1"/>
    </source>
</evidence>
<dbReference type="GO" id="GO:0006260">
    <property type="term" value="P:DNA replication"/>
    <property type="evidence" value="ECO:0007669"/>
    <property type="project" value="InterPro"/>
</dbReference>
<dbReference type="SUPFAM" id="SSF89550">
    <property type="entry name" value="PHP domain-like"/>
    <property type="match status" value="1"/>
</dbReference>
<dbReference type="InterPro" id="IPR004805">
    <property type="entry name" value="DnaE2/DnaE/PolC"/>
</dbReference>
<evidence type="ECO:0000259" key="1">
    <source>
        <dbReference type="SMART" id="SM00481"/>
    </source>
</evidence>
<comment type="caution">
    <text evidence="2">The sequence shown here is derived from an EMBL/GenBank/DDBJ whole genome shotgun (WGS) entry which is preliminary data.</text>
</comment>
<evidence type="ECO:0000313" key="3">
    <source>
        <dbReference type="Proteomes" id="UP000222564"/>
    </source>
</evidence>
<dbReference type="GO" id="GO:0008408">
    <property type="term" value="F:3'-5' exonuclease activity"/>
    <property type="evidence" value="ECO:0007669"/>
    <property type="project" value="InterPro"/>
</dbReference>
<gene>
    <name evidence="2" type="ORF">P378_05715</name>
</gene>
<sequence length="110" mass="12179">MQKGVIGLEHQFVHLHLHSEYSLLDGATRISQVAKQAKESGMNALAITDHGCMFGVIDFYKACHKEGVKPSWAAKSMWRPAAEPTGHPGWMTSPATWSCWRKIKGAIKTC</sequence>
<protein>
    <recommendedName>
        <fullName evidence="1">Polymerase/histidinol phosphatase N-terminal domain-containing protein</fullName>
    </recommendedName>
</protein>
<reference evidence="2 3" key="1">
    <citation type="submission" date="2013-09" db="EMBL/GenBank/DDBJ databases">
        <title>Biodegradation of hydrocarbons in the deep terrestrial subsurface : characterization of a microbial consortium composed of two Desulfotomaculum species originating from a deep geological formation.</title>
        <authorList>
            <person name="Aullo T."/>
            <person name="Berlendis S."/>
            <person name="Lascourreges J.-F."/>
            <person name="Dessort D."/>
            <person name="Saint-Laurent S."/>
            <person name="Schraauwers B."/>
            <person name="Mas J."/>
            <person name="Magot M."/>
            <person name="Ranchou-Peyruse A."/>
        </authorList>
    </citation>
    <scope>NUCLEOTIDE SEQUENCE [LARGE SCALE GENOMIC DNA]</scope>
    <source>
        <strain evidence="2 3">Bs107</strain>
    </source>
</reference>
<dbReference type="AlphaFoldDB" id="A0A2C6L3F2"/>
<dbReference type="SMART" id="SM00481">
    <property type="entry name" value="POLIIIAc"/>
    <property type="match status" value="1"/>
</dbReference>
<dbReference type="Gene3D" id="3.20.20.140">
    <property type="entry name" value="Metal-dependent hydrolases"/>
    <property type="match status" value="1"/>
</dbReference>
<dbReference type="InterPro" id="IPR016195">
    <property type="entry name" value="Pol/histidinol_Pase-like"/>
</dbReference>
<dbReference type="Proteomes" id="UP000222564">
    <property type="component" value="Unassembled WGS sequence"/>
</dbReference>
<name>A0A2C6L3F2_9FIRM</name>
<proteinExistence type="predicted"/>
<dbReference type="PANTHER" id="PTHR32294:SF0">
    <property type="entry name" value="DNA POLYMERASE III SUBUNIT ALPHA"/>
    <property type="match status" value="1"/>
</dbReference>
<accession>A0A2C6L3F2</accession>
<dbReference type="Pfam" id="PF02811">
    <property type="entry name" value="PHP"/>
    <property type="match status" value="1"/>
</dbReference>
<organism evidence="2 3">
    <name type="scientific">Desulforamulus profundi</name>
    <dbReference type="NCBI Taxonomy" id="1383067"/>
    <lineage>
        <taxon>Bacteria</taxon>
        <taxon>Bacillati</taxon>
        <taxon>Bacillota</taxon>
        <taxon>Clostridia</taxon>
        <taxon>Eubacteriales</taxon>
        <taxon>Peptococcaceae</taxon>
        <taxon>Desulforamulus</taxon>
    </lineage>
</organism>
<dbReference type="InterPro" id="IPR003141">
    <property type="entry name" value="Pol/His_phosphatase_N"/>
</dbReference>
<keyword evidence="3" id="KW-1185">Reference proteome</keyword>
<dbReference type="EMBL" id="AWQQ01000037">
    <property type="protein sequence ID" value="PHJ39081.1"/>
    <property type="molecule type" value="Genomic_DNA"/>
</dbReference>